<dbReference type="GO" id="GO:0051604">
    <property type="term" value="P:protein maturation"/>
    <property type="evidence" value="ECO:0007669"/>
    <property type="project" value="InterPro"/>
</dbReference>
<dbReference type="AlphaFoldDB" id="A0A2G3DZF4"/>
<reference evidence="4 5" key="2">
    <citation type="submission" date="2017-10" db="EMBL/GenBank/DDBJ databases">
        <authorList>
            <person name="Banno H."/>
            <person name="Chua N.-H."/>
        </authorList>
    </citation>
    <scope>NUCLEOTIDE SEQUENCE [LARGE SCALE GENOMIC DNA]</scope>
    <source>
        <strain evidence="4 5">JK623</strain>
    </source>
</reference>
<keyword evidence="3" id="KW-0862">Zinc</keyword>
<dbReference type="Pfam" id="PF01155">
    <property type="entry name" value="HypA"/>
    <property type="match status" value="1"/>
</dbReference>
<sequence>MHELGVVFHVIKQVEEICVENDLTEISSVTLELGEVSTVIEDYLHDVWNWAVLKKSEHMKTAKLIVETIPAVTFCEDCQQEYPTVEFGKTCPHCGSKKTYLLQGNEFNIKEIEGC</sequence>
<dbReference type="GO" id="GO:0008270">
    <property type="term" value="F:zinc ion binding"/>
    <property type="evidence" value="ECO:0007669"/>
    <property type="project" value="TreeGrafter"/>
</dbReference>
<keyword evidence="1" id="KW-0533">Nickel</keyword>
<dbReference type="RefSeq" id="WP_099386942.1">
    <property type="nucleotide sequence ID" value="NZ_JANSWH010000041.1"/>
</dbReference>
<dbReference type="Gene3D" id="3.30.2320.80">
    <property type="match status" value="1"/>
</dbReference>
<name>A0A2G3DZF4_9FIRM</name>
<dbReference type="PANTHER" id="PTHR34535">
    <property type="entry name" value="HYDROGENASE MATURATION FACTOR HYPA"/>
    <property type="match status" value="1"/>
</dbReference>
<evidence type="ECO:0000256" key="3">
    <source>
        <dbReference type="ARBA" id="ARBA00022833"/>
    </source>
</evidence>
<comment type="caution">
    <text evidence="4">The sequence shown here is derived from an EMBL/GenBank/DDBJ whole genome shotgun (WGS) entry which is preliminary data.</text>
</comment>
<dbReference type="EMBL" id="PDYG01000134">
    <property type="protein sequence ID" value="PHU36417.1"/>
    <property type="molecule type" value="Genomic_DNA"/>
</dbReference>
<evidence type="ECO:0000313" key="5">
    <source>
        <dbReference type="Proteomes" id="UP000224563"/>
    </source>
</evidence>
<evidence type="ECO:0000313" key="4">
    <source>
        <dbReference type="EMBL" id="PHU36417.1"/>
    </source>
</evidence>
<dbReference type="InterPro" id="IPR000688">
    <property type="entry name" value="HypA/HybF"/>
</dbReference>
<keyword evidence="5" id="KW-1185">Reference proteome</keyword>
<protein>
    <submittedName>
        <fullName evidence="4">Hydrogenase nickel incorporation protein HypA</fullName>
    </submittedName>
</protein>
<keyword evidence="2" id="KW-0479">Metal-binding</keyword>
<organism evidence="4 5">
    <name type="scientific">Agathobacter ruminis</name>
    <dbReference type="NCBI Taxonomy" id="1712665"/>
    <lineage>
        <taxon>Bacteria</taxon>
        <taxon>Bacillati</taxon>
        <taxon>Bacillota</taxon>
        <taxon>Clostridia</taxon>
        <taxon>Lachnospirales</taxon>
        <taxon>Lachnospiraceae</taxon>
        <taxon>Agathobacter</taxon>
    </lineage>
</organism>
<accession>A0A2G3DZF4</accession>
<dbReference type="PIRSF" id="PIRSF004761">
    <property type="entry name" value="Hydrgn_mat_HypA"/>
    <property type="match status" value="1"/>
</dbReference>
<dbReference type="GO" id="GO:0016151">
    <property type="term" value="F:nickel cation binding"/>
    <property type="evidence" value="ECO:0007669"/>
    <property type="project" value="InterPro"/>
</dbReference>
<proteinExistence type="predicted"/>
<evidence type="ECO:0000256" key="1">
    <source>
        <dbReference type="ARBA" id="ARBA00022596"/>
    </source>
</evidence>
<evidence type="ECO:0000256" key="2">
    <source>
        <dbReference type="ARBA" id="ARBA00022723"/>
    </source>
</evidence>
<dbReference type="Proteomes" id="UP000224563">
    <property type="component" value="Unassembled WGS sequence"/>
</dbReference>
<reference evidence="4 5" key="1">
    <citation type="submission" date="2017-10" db="EMBL/GenBank/DDBJ databases">
        <title>Resolving the taxonomy of Roseburia spp., Eubacterium rectale and Agathobacter spp. through phylogenomic analysis.</title>
        <authorList>
            <person name="Sheridan P.O."/>
            <person name="Walker A.W."/>
            <person name="Duncan S.H."/>
            <person name="Scott K.P."/>
            <person name="Toole P.W.O."/>
            <person name="Luis P."/>
            <person name="Flint H.J."/>
        </authorList>
    </citation>
    <scope>NUCLEOTIDE SEQUENCE [LARGE SCALE GENOMIC DNA]</scope>
    <source>
        <strain evidence="4 5">JK623</strain>
    </source>
</reference>
<dbReference type="PANTHER" id="PTHR34535:SF3">
    <property type="entry name" value="HYDROGENASE MATURATION FACTOR HYPA"/>
    <property type="match status" value="1"/>
</dbReference>
<gene>
    <name evidence="4" type="ORF">CSX02_12615</name>
</gene>